<dbReference type="AlphaFoldDB" id="A0A068QZQ1"/>
<dbReference type="EMBL" id="FO704550">
    <property type="protein sequence ID" value="CDG19290.1"/>
    <property type="molecule type" value="Genomic_DNA"/>
</dbReference>
<protein>
    <submittedName>
        <fullName evidence="2">Uncharacterized protein</fullName>
    </submittedName>
</protein>
<evidence type="ECO:0000313" key="2">
    <source>
        <dbReference type="EMBL" id="CDG19290.1"/>
    </source>
</evidence>
<evidence type="ECO:0000313" key="3">
    <source>
        <dbReference type="Proteomes" id="UP000032721"/>
    </source>
</evidence>
<sequence length="49" mass="6041">MLVTGEYVKIRFYIRFEGVCYQPLNLTDDYEKKPFSPDFKQKNRRIHQK</sequence>
<dbReference type="Proteomes" id="UP000032721">
    <property type="component" value="Chromosome"/>
</dbReference>
<dbReference type="STRING" id="351671.XDD1_3600"/>
<reference evidence="2 3" key="1">
    <citation type="submission" date="2013-07" db="EMBL/GenBank/DDBJ databases">
        <authorList>
            <person name="Genoscope - CEA"/>
        </authorList>
    </citation>
    <scope>NUCLEOTIDE SEQUENCE [LARGE SCALE GENOMIC DNA]</scope>
    <source>
        <strain evidence="3">FRM16 / DSM 17909</strain>
    </source>
</reference>
<gene>
    <name evidence="2" type="ORF">XDD1_3600</name>
</gene>
<dbReference type="KEGG" id="xdo:XDD1_3600"/>
<organism evidence="2 3">
    <name type="scientific">Xenorhabdus doucetiae</name>
    <dbReference type="NCBI Taxonomy" id="351671"/>
    <lineage>
        <taxon>Bacteria</taxon>
        <taxon>Pseudomonadati</taxon>
        <taxon>Pseudomonadota</taxon>
        <taxon>Gammaproteobacteria</taxon>
        <taxon>Enterobacterales</taxon>
        <taxon>Morganellaceae</taxon>
        <taxon>Xenorhabdus</taxon>
    </lineage>
</organism>
<feature type="compositionally biased region" description="Basic and acidic residues" evidence="1">
    <location>
        <begin position="30"/>
        <end position="41"/>
    </location>
</feature>
<evidence type="ECO:0000256" key="1">
    <source>
        <dbReference type="SAM" id="MobiDB-lite"/>
    </source>
</evidence>
<feature type="region of interest" description="Disordered" evidence="1">
    <location>
        <begin position="30"/>
        <end position="49"/>
    </location>
</feature>
<accession>A0A068QZQ1</accession>
<proteinExistence type="predicted"/>
<dbReference type="HOGENOM" id="CLU_3142359_0_0_6"/>
<name>A0A068QZQ1_9GAMM</name>